<protein>
    <submittedName>
        <fullName evidence="1">Uncharacterized protein</fullName>
    </submittedName>
</protein>
<evidence type="ECO:0000313" key="2">
    <source>
        <dbReference type="Proteomes" id="UP000499080"/>
    </source>
</evidence>
<dbReference type="EMBL" id="BGPR01014721">
    <property type="protein sequence ID" value="GBN66415.1"/>
    <property type="molecule type" value="Genomic_DNA"/>
</dbReference>
<dbReference type="AlphaFoldDB" id="A0A4Y2QTD3"/>
<sequence length="154" mass="17674">MLSHFLCQIEIHKKKNKCRLKTFSESIWLELLRISKDDSSSYQPLILKEQDEERGVEPFSQILKAHMQLVEWLANYSRATGSQMWMRFSVNTKGFSVHVGTCLNVVRRSPEPPTNLQGQICNAPPPPHPLATDRRRLMVRGGFAHFPLFVIGSL</sequence>
<keyword evidence="2" id="KW-1185">Reference proteome</keyword>
<name>A0A4Y2QTD3_ARAVE</name>
<gene>
    <name evidence="1" type="ORF">AVEN_231728_1</name>
</gene>
<organism evidence="1 2">
    <name type="scientific">Araneus ventricosus</name>
    <name type="common">Orbweaver spider</name>
    <name type="synonym">Epeira ventricosa</name>
    <dbReference type="NCBI Taxonomy" id="182803"/>
    <lineage>
        <taxon>Eukaryota</taxon>
        <taxon>Metazoa</taxon>
        <taxon>Ecdysozoa</taxon>
        <taxon>Arthropoda</taxon>
        <taxon>Chelicerata</taxon>
        <taxon>Arachnida</taxon>
        <taxon>Araneae</taxon>
        <taxon>Araneomorphae</taxon>
        <taxon>Entelegynae</taxon>
        <taxon>Araneoidea</taxon>
        <taxon>Araneidae</taxon>
        <taxon>Araneus</taxon>
    </lineage>
</organism>
<reference evidence="1 2" key="1">
    <citation type="journal article" date="2019" name="Sci. Rep.">
        <title>Orb-weaving spider Araneus ventricosus genome elucidates the spidroin gene catalogue.</title>
        <authorList>
            <person name="Kono N."/>
            <person name="Nakamura H."/>
            <person name="Ohtoshi R."/>
            <person name="Moran D.A.P."/>
            <person name="Shinohara A."/>
            <person name="Yoshida Y."/>
            <person name="Fujiwara M."/>
            <person name="Mori M."/>
            <person name="Tomita M."/>
            <person name="Arakawa K."/>
        </authorList>
    </citation>
    <scope>NUCLEOTIDE SEQUENCE [LARGE SCALE GENOMIC DNA]</scope>
</reference>
<comment type="caution">
    <text evidence="1">The sequence shown here is derived from an EMBL/GenBank/DDBJ whole genome shotgun (WGS) entry which is preliminary data.</text>
</comment>
<dbReference type="Proteomes" id="UP000499080">
    <property type="component" value="Unassembled WGS sequence"/>
</dbReference>
<accession>A0A4Y2QTD3</accession>
<evidence type="ECO:0000313" key="1">
    <source>
        <dbReference type="EMBL" id="GBN66415.1"/>
    </source>
</evidence>
<proteinExistence type="predicted"/>